<dbReference type="Proteomes" id="UP000315349">
    <property type="component" value="Chromosome"/>
</dbReference>
<evidence type="ECO:0000313" key="2">
    <source>
        <dbReference type="Proteomes" id="UP000315349"/>
    </source>
</evidence>
<dbReference type="RefSeq" id="WP_145298181.1">
    <property type="nucleotide sequence ID" value="NZ_CP036299.1"/>
</dbReference>
<organism evidence="1 2">
    <name type="scientific">Planctopirus ephydatiae</name>
    <dbReference type="NCBI Taxonomy" id="2528019"/>
    <lineage>
        <taxon>Bacteria</taxon>
        <taxon>Pseudomonadati</taxon>
        <taxon>Planctomycetota</taxon>
        <taxon>Planctomycetia</taxon>
        <taxon>Planctomycetales</taxon>
        <taxon>Planctomycetaceae</taxon>
        <taxon>Planctopirus</taxon>
    </lineage>
</organism>
<dbReference type="AlphaFoldDB" id="A0A518GMF5"/>
<proteinExistence type="predicted"/>
<sequence>MSSTMKMLVVFDPTKPDSQTTDFLIPWSRDGQRVFLGLKSGKESALGMMVFIGRSITENDLFAKLVDSGAVIPDVDETLALLRSYVERLQSLKIGNVARIRSIDQVNGSDVELELVANTPSALNA</sequence>
<evidence type="ECO:0000313" key="1">
    <source>
        <dbReference type="EMBL" id="QDV29798.1"/>
    </source>
</evidence>
<protein>
    <submittedName>
        <fullName evidence="1">Uncharacterized protein</fullName>
    </submittedName>
</protein>
<keyword evidence="2" id="KW-1185">Reference proteome</keyword>
<name>A0A518GMF5_9PLAN</name>
<reference evidence="1 2" key="1">
    <citation type="submission" date="2019-02" db="EMBL/GenBank/DDBJ databases">
        <title>Deep-cultivation of Planctomycetes and their phenomic and genomic characterization uncovers novel biology.</title>
        <authorList>
            <person name="Wiegand S."/>
            <person name="Jogler M."/>
            <person name="Boedeker C."/>
            <person name="Pinto D."/>
            <person name="Vollmers J."/>
            <person name="Rivas-Marin E."/>
            <person name="Kohn T."/>
            <person name="Peeters S.H."/>
            <person name="Heuer A."/>
            <person name="Rast P."/>
            <person name="Oberbeckmann S."/>
            <person name="Bunk B."/>
            <person name="Jeske O."/>
            <person name="Meyerdierks A."/>
            <person name="Storesund J.E."/>
            <person name="Kallscheuer N."/>
            <person name="Luecker S."/>
            <person name="Lage O.M."/>
            <person name="Pohl T."/>
            <person name="Merkel B.J."/>
            <person name="Hornburger P."/>
            <person name="Mueller R.-W."/>
            <person name="Bruemmer F."/>
            <person name="Labrenz M."/>
            <person name="Spormann A.M."/>
            <person name="Op den Camp H."/>
            <person name="Overmann J."/>
            <person name="Amann R."/>
            <person name="Jetten M.S.M."/>
            <person name="Mascher T."/>
            <person name="Medema M.H."/>
            <person name="Devos D.P."/>
            <person name="Kaster A.-K."/>
            <person name="Ovreas L."/>
            <person name="Rohde M."/>
            <person name="Galperin M.Y."/>
            <person name="Jogler C."/>
        </authorList>
    </citation>
    <scope>NUCLEOTIDE SEQUENCE [LARGE SCALE GENOMIC DNA]</scope>
    <source>
        <strain evidence="1 2">Spb1</strain>
    </source>
</reference>
<dbReference type="EMBL" id="CP036299">
    <property type="protein sequence ID" value="QDV29798.1"/>
    <property type="molecule type" value="Genomic_DNA"/>
</dbReference>
<accession>A0A518GMF5</accession>
<gene>
    <name evidence="1" type="ORF">Spb1_17150</name>
</gene>
<dbReference type="OrthoDB" id="282419at2"/>
<dbReference type="KEGG" id="peh:Spb1_17150"/>